<dbReference type="InParanoid" id="A0A286UUT5"/>
<evidence type="ECO:0000256" key="1">
    <source>
        <dbReference type="SAM" id="SignalP"/>
    </source>
</evidence>
<dbReference type="Proteomes" id="UP000217199">
    <property type="component" value="Unassembled WGS sequence"/>
</dbReference>
<dbReference type="EMBL" id="NBII01000001">
    <property type="protein sequence ID" value="PAV23370.1"/>
    <property type="molecule type" value="Genomic_DNA"/>
</dbReference>
<accession>A0A286UUT5</accession>
<comment type="caution">
    <text evidence="2">The sequence shown here is derived from an EMBL/GenBank/DDBJ whole genome shotgun (WGS) entry which is preliminary data.</text>
</comment>
<feature type="signal peptide" evidence="1">
    <location>
        <begin position="1"/>
        <end position="25"/>
    </location>
</feature>
<protein>
    <submittedName>
        <fullName evidence="2">Uncharacterized protein</fullName>
    </submittedName>
</protein>
<keyword evidence="1" id="KW-0732">Signal</keyword>
<dbReference type="OrthoDB" id="2748942at2759"/>
<name>A0A286UUT5_9AGAM</name>
<keyword evidence="3" id="KW-1185">Reference proteome</keyword>
<gene>
    <name evidence="2" type="ORF">PNOK_0043800</name>
</gene>
<evidence type="ECO:0000313" key="2">
    <source>
        <dbReference type="EMBL" id="PAV23370.1"/>
    </source>
</evidence>
<reference evidence="2 3" key="1">
    <citation type="journal article" date="2017" name="Mol. Ecol.">
        <title>Comparative and population genomic landscape of Phellinus noxius: A hypervariable fungus causing root rot in trees.</title>
        <authorList>
            <person name="Chung C.L."/>
            <person name="Lee T.J."/>
            <person name="Akiba M."/>
            <person name="Lee H.H."/>
            <person name="Kuo T.H."/>
            <person name="Liu D."/>
            <person name="Ke H.M."/>
            <person name="Yokoi T."/>
            <person name="Roa M.B."/>
            <person name="Lu M.J."/>
            <person name="Chang Y.Y."/>
            <person name="Ann P.J."/>
            <person name="Tsai J.N."/>
            <person name="Chen C.Y."/>
            <person name="Tzean S.S."/>
            <person name="Ota Y."/>
            <person name="Hattori T."/>
            <person name="Sahashi N."/>
            <person name="Liou R.F."/>
            <person name="Kikuchi T."/>
            <person name="Tsai I.J."/>
        </authorList>
    </citation>
    <scope>NUCLEOTIDE SEQUENCE [LARGE SCALE GENOMIC DNA]</scope>
    <source>
        <strain evidence="2 3">FFPRI411160</strain>
    </source>
</reference>
<proteinExistence type="predicted"/>
<dbReference type="AlphaFoldDB" id="A0A286UUT5"/>
<evidence type="ECO:0000313" key="3">
    <source>
        <dbReference type="Proteomes" id="UP000217199"/>
    </source>
</evidence>
<organism evidence="2 3">
    <name type="scientific">Pyrrhoderma noxium</name>
    <dbReference type="NCBI Taxonomy" id="2282107"/>
    <lineage>
        <taxon>Eukaryota</taxon>
        <taxon>Fungi</taxon>
        <taxon>Dikarya</taxon>
        <taxon>Basidiomycota</taxon>
        <taxon>Agaricomycotina</taxon>
        <taxon>Agaricomycetes</taxon>
        <taxon>Hymenochaetales</taxon>
        <taxon>Hymenochaetaceae</taxon>
        <taxon>Pyrrhoderma</taxon>
    </lineage>
</organism>
<feature type="chain" id="PRO_5013648899" evidence="1">
    <location>
        <begin position="26"/>
        <end position="118"/>
    </location>
</feature>
<sequence length="118" mass="13526">MSTKELYFLYLLSALYLYSFFDTESCVVGEESPITTGGVVIPSNCQTRWFVLRNSIPPNACTLTHYQITCVNPKCKFSSTHPLDCLPPQCRQTCWQYRQYPEQYNPQIDGVCPTCAHK</sequence>